<reference evidence="6 7" key="1">
    <citation type="submission" date="2022-07" db="EMBL/GenBank/DDBJ databases">
        <authorList>
            <person name="Xamxidin M."/>
            <person name="Wu M."/>
        </authorList>
    </citation>
    <scope>NUCLEOTIDE SEQUENCE [LARGE SCALE GENOMIC DNA]</scope>
    <source>
        <strain evidence="6 7">NBRC 111650</strain>
    </source>
</reference>
<comment type="subcellular location">
    <subcellularLocation>
        <location evidence="3">Cytoplasm</location>
    </subcellularLocation>
</comment>
<feature type="binding site" evidence="3">
    <location>
        <position position="289"/>
    </location>
    <ligand>
        <name>Zn(2+)</name>
        <dbReference type="ChEBI" id="CHEBI:29105"/>
    </ligand>
</feature>
<proteinExistence type="inferred from homology"/>
<keyword evidence="1 3" id="KW-0547">Nucleotide-binding</keyword>
<dbReference type="Proteomes" id="UP001204142">
    <property type="component" value="Unassembled WGS sequence"/>
</dbReference>
<feature type="binding site" evidence="3">
    <location>
        <position position="276"/>
    </location>
    <ligand>
        <name>Zn(2+)</name>
        <dbReference type="ChEBI" id="CHEBI:29105"/>
    </ligand>
</feature>
<dbReference type="Gene3D" id="3.40.50.300">
    <property type="entry name" value="P-loop containing nucleotide triphosphate hydrolases"/>
    <property type="match status" value="1"/>
</dbReference>
<dbReference type="PANTHER" id="PTHR32120">
    <property type="entry name" value="SMALL RIBOSOMAL SUBUNIT BIOGENESIS GTPASE RSGA"/>
    <property type="match status" value="1"/>
</dbReference>
<keyword evidence="3" id="KW-0479">Metal-binding</keyword>
<evidence type="ECO:0000256" key="3">
    <source>
        <dbReference type="HAMAP-Rule" id="MF_01820"/>
    </source>
</evidence>
<dbReference type="RefSeq" id="WP_256764683.1">
    <property type="nucleotide sequence ID" value="NZ_JANIGO010000003.1"/>
</dbReference>
<feature type="binding site" evidence="3">
    <location>
        <begin position="136"/>
        <end position="139"/>
    </location>
    <ligand>
        <name>GTP</name>
        <dbReference type="ChEBI" id="CHEBI:37565"/>
    </ligand>
</feature>
<comment type="subunit">
    <text evidence="3">Monomer. Associates with 30S ribosomal subunit, binds 16S rRNA.</text>
</comment>
<dbReference type="PROSITE" id="PS50936">
    <property type="entry name" value="ENGC_GTPASE"/>
    <property type="match status" value="1"/>
</dbReference>
<comment type="cofactor">
    <cofactor evidence="3">
        <name>Zn(2+)</name>
        <dbReference type="ChEBI" id="CHEBI:29105"/>
    </cofactor>
    <text evidence="3">Binds 1 zinc ion per subunit.</text>
</comment>
<evidence type="ECO:0000256" key="2">
    <source>
        <dbReference type="ARBA" id="ARBA00023134"/>
    </source>
</evidence>
<dbReference type="PROSITE" id="PS51721">
    <property type="entry name" value="G_CP"/>
    <property type="match status" value="1"/>
</dbReference>
<feature type="binding site" evidence="3">
    <location>
        <position position="283"/>
    </location>
    <ligand>
        <name>Zn(2+)</name>
        <dbReference type="ChEBI" id="CHEBI:29105"/>
    </ligand>
</feature>
<keyword evidence="3" id="KW-0694">RNA-binding</keyword>
<dbReference type="InterPro" id="IPR030378">
    <property type="entry name" value="G_CP_dom"/>
</dbReference>
<comment type="similarity">
    <text evidence="3">Belongs to the TRAFAC class YlqF/YawG GTPase family. RsgA subfamily.</text>
</comment>
<dbReference type="NCBIfam" id="TIGR00157">
    <property type="entry name" value="ribosome small subunit-dependent GTPase A"/>
    <property type="match status" value="1"/>
</dbReference>
<dbReference type="InterPro" id="IPR027417">
    <property type="entry name" value="P-loop_NTPase"/>
</dbReference>
<sequence length="322" mass="35377">MGKIKFSAKGKPTVSAVDQDILSHALVVASHGRHFVARGDDGKLWQLFGKGKRREVAVGDEVSIRPSGDEQAWVEEILPRRNLVYRSDALKSKLFAANLDQVLLVLAISPPYSTELLGRTLVACQHAGVPLHVVFNKVDLFDDVQEAMAEFTEELNAWTRGECPIHFVSLTEAPHDAQAHMLSLLEHKRTLILGQSGMGKSTLINLLIPEARASTNEISMALNAGKHTTTHTQMHVGDAGLELIDSPGFQAFGLFHLSEDELLDAFPDIAKPGLRCRFANCQHLREPDCAVKLALGTTELSAARFELFLLLREELRSGQGYA</sequence>
<dbReference type="EC" id="3.6.1.-" evidence="3"/>
<name>A0ABT1WHB3_9BURK</name>
<dbReference type="InterPro" id="IPR004881">
    <property type="entry name" value="Ribosome_biogen_GTPase_RsgA"/>
</dbReference>
<dbReference type="EMBL" id="JANIGO010000003">
    <property type="protein sequence ID" value="MCQ8896893.1"/>
    <property type="molecule type" value="Genomic_DNA"/>
</dbReference>
<keyword evidence="7" id="KW-1185">Reference proteome</keyword>
<dbReference type="CDD" id="cd01854">
    <property type="entry name" value="YjeQ_EngC"/>
    <property type="match status" value="1"/>
</dbReference>
<comment type="function">
    <text evidence="3">One of several proteins that assist in the late maturation steps of the functional core of the 30S ribosomal subunit. Helps release RbfA from mature subunits. May play a role in the assembly of ribosomal proteins into the subunit. Circularly permuted GTPase that catalyzes slow GTP hydrolysis, GTPase activity is stimulated by the 30S ribosomal subunit.</text>
</comment>
<feature type="domain" description="CP-type G" evidence="5">
    <location>
        <begin position="87"/>
        <end position="252"/>
    </location>
</feature>
<accession>A0ABT1WHB3</accession>
<keyword evidence="3" id="KW-0862">Zinc</keyword>
<feature type="domain" description="EngC GTPase" evidence="4">
    <location>
        <begin position="97"/>
        <end position="250"/>
    </location>
</feature>
<evidence type="ECO:0000259" key="5">
    <source>
        <dbReference type="PROSITE" id="PS51721"/>
    </source>
</evidence>
<keyword evidence="3" id="KW-0690">Ribosome biogenesis</keyword>
<keyword evidence="3" id="KW-0963">Cytoplasm</keyword>
<dbReference type="Pfam" id="PF03193">
    <property type="entry name" value="RsgA_GTPase"/>
    <property type="match status" value="1"/>
</dbReference>
<evidence type="ECO:0000256" key="1">
    <source>
        <dbReference type="ARBA" id="ARBA00022741"/>
    </source>
</evidence>
<gene>
    <name evidence="3 6" type="primary">rsgA</name>
    <name evidence="6" type="ORF">NQT62_10670</name>
</gene>
<keyword evidence="2 3" id="KW-0342">GTP-binding</keyword>
<dbReference type="SUPFAM" id="SSF52540">
    <property type="entry name" value="P-loop containing nucleoside triphosphate hydrolases"/>
    <property type="match status" value="1"/>
</dbReference>
<dbReference type="InterPro" id="IPR010914">
    <property type="entry name" value="RsgA_GTPase_dom"/>
</dbReference>
<feature type="binding site" evidence="3">
    <location>
        <position position="281"/>
    </location>
    <ligand>
        <name>Zn(2+)</name>
        <dbReference type="ChEBI" id="CHEBI:29105"/>
    </ligand>
</feature>
<evidence type="ECO:0000259" key="4">
    <source>
        <dbReference type="PROSITE" id="PS50936"/>
    </source>
</evidence>
<feature type="binding site" evidence="3">
    <location>
        <begin position="194"/>
        <end position="202"/>
    </location>
    <ligand>
        <name>GTP</name>
        <dbReference type="ChEBI" id="CHEBI:37565"/>
    </ligand>
</feature>
<dbReference type="HAMAP" id="MF_01820">
    <property type="entry name" value="GTPase_RsgA"/>
    <property type="match status" value="1"/>
</dbReference>
<evidence type="ECO:0000313" key="6">
    <source>
        <dbReference type="EMBL" id="MCQ8896893.1"/>
    </source>
</evidence>
<evidence type="ECO:0000313" key="7">
    <source>
        <dbReference type="Proteomes" id="UP001204142"/>
    </source>
</evidence>
<dbReference type="Gene3D" id="1.10.40.50">
    <property type="entry name" value="Probable gtpase engc, domain 3"/>
    <property type="match status" value="1"/>
</dbReference>
<organism evidence="6 7">
    <name type="scientific">Limnobacter humi</name>
    <dbReference type="NCBI Taxonomy" id="1778671"/>
    <lineage>
        <taxon>Bacteria</taxon>
        <taxon>Pseudomonadati</taxon>
        <taxon>Pseudomonadota</taxon>
        <taxon>Betaproteobacteria</taxon>
        <taxon>Burkholderiales</taxon>
        <taxon>Burkholderiaceae</taxon>
        <taxon>Limnobacter</taxon>
    </lineage>
</organism>
<protein>
    <recommendedName>
        <fullName evidence="3">Small ribosomal subunit biogenesis GTPase RsgA</fullName>
        <ecNumber evidence="3">3.6.1.-</ecNumber>
    </recommendedName>
</protein>
<keyword evidence="3" id="KW-0699">rRNA-binding</keyword>
<dbReference type="PANTHER" id="PTHR32120:SF11">
    <property type="entry name" value="SMALL RIBOSOMAL SUBUNIT BIOGENESIS GTPASE RSGA 1, MITOCHONDRIAL-RELATED"/>
    <property type="match status" value="1"/>
</dbReference>
<comment type="caution">
    <text evidence="6">The sequence shown here is derived from an EMBL/GenBank/DDBJ whole genome shotgun (WGS) entry which is preliminary data.</text>
</comment>
<keyword evidence="3" id="KW-0378">Hydrolase</keyword>